<feature type="chain" id="PRO_5047294300" description="Lipoprotein" evidence="1">
    <location>
        <begin position="25"/>
        <end position="272"/>
    </location>
</feature>
<sequence length="272" mass="29686">MLRQFATFSIALLAVMMVISSCSDSSTNSTGGNPPAVPPETSMAMDFSNFDAQSKAPNTAVQAKNNFGQAVVRAGLLKAIVDINLALPRAFLKAASESDVQYNENGEWEWAYNTSKEENDYGVRLTAARDQAGDASWNFYVTNSNLGLEDELFFSGVSMAQGTTGSWSYYSLLDAEGKGEKVSQITWAANAENDLSLRLEVVSDRNDNLGDYIDYTFEGTTKTAVYYDAGKNQETTLEWDVETKAGSITAPGYNNGDKACWDENFEDIPCSE</sequence>
<protein>
    <recommendedName>
        <fullName evidence="4">Lipoprotein</fullName>
    </recommendedName>
</protein>
<dbReference type="RefSeq" id="WP_265764691.1">
    <property type="nucleotide sequence ID" value="NZ_JAGGJA010000002.1"/>
</dbReference>
<evidence type="ECO:0000313" key="3">
    <source>
        <dbReference type="Proteomes" id="UP001207918"/>
    </source>
</evidence>
<gene>
    <name evidence="2" type="ORF">J6I44_03980</name>
</gene>
<evidence type="ECO:0000256" key="1">
    <source>
        <dbReference type="SAM" id="SignalP"/>
    </source>
</evidence>
<name>A0ABT3PJ76_9BACT</name>
<dbReference type="EMBL" id="JAGGJA010000002">
    <property type="protein sequence ID" value="MCW9705993.1"/>
    <property type="molecule type" value="Genomic_DNA"/>
</dbReference>
<evidence type="ECO:0008006" key="4">
    <source>
        <dbReference type="Google" id="ProtNLM"/>
    </source>
</evidence>
<organism evidence="2 3">
    <name type="scientific">Fodinibius salsisoli</name>
    <dbReference type="NCBI Taxonomy" id="2820877"/>
    <lineage>
        <taxon>Bacteria</taxon>
        <taxon>Pseudomonadati</taxon>
        <taxon>Balneolota</taxon>
        <taxon>Balneolia</taxon>
        <taxon>Balneolales</taxon>
        <taxon>Balneolaceae</taxon>
        <taxon>Fodinibius</taxon>
    </lineage>
</organism>
<evidence type="ECO:0000313" key="2">
    <source>
        <dbReference type="EMBL" id="MCW9705993.1"/>
    </source>
</evidence>
<keyword evidence="3" id="KW-1185">Reference proteome</keyword>
<feature type="signal peptide" evidence="1">
    <location>
        <begin position="1"/>
        <end position="24"/>
    </location>
</feature>
<dbReference type="Proteomes" id="UP001207918">
    <property type="component" value="Unassembled WGS sequence"/>
</dbReference>
<comment type="caution">
    <text evidence="2">The sequence shown here is derived from an EMBL/GenBank/DDBJ whole genome shotgun (WGS) entry which is preliminary data.</text>
</comment>
<dbReference type="PROSITE" id="PS51257">
    <property type="entry name" value="PROKAR_LIPOPROTEIN"/>
    <property type="match status" value="1"/>
</dbReference>
<proteinExistence type="predicted"/>
<keyword evidence="1" id="KW-0732">Signal</keyword>
<accession>A0ABT3PJ76</accession>
<reference evidence="2 3" key="1">
    <citation type="submission" date="2021-03" db="EMBL/GenBank/DDBJ databases">
        <title>Aliifodinibius sp. nov., a new bacterium isolated from saline soil.</title>
        <authorList>
            <person name="Galisteo C."/>
            <person name="De La Haba R."/>
            <person name="Sanchez-Porro C."/>
            <person name="Ventosa A."/>
        </authorList>
    </citation>
    <scope>NUCLEOTIDE SEQUENCE [LARGE SCALE GENOMIC DNA]</scope>
    <source>
        <strain evidence="2 3">1BSP15-2V2</strain>
    </source>
</reference>